<dbReference type="AlphaFoldDB" id="A0A380TBZ3"/>
<name>A0A380TBZ3_9ZZZZ</name>
<evidence type="ECO:0000256" key="1">
    <source>
        <dbReference type="SAM" id="MobiDB-lite"/>
    </source>
</evidence>
<accession>A0A380TBZ3</accession>
<protein>
    <submittedName>
        <fullName evidence="2">Uncharacterized protein</fullName>
    </submittedName>
</protein>
<dbReference type="EMBL" id="UIDG01000124">
    <property type="protein sequence ID" value="SUS05760.1"/>
    <property type="molecule type" value="Genomic_DNA"/>
</dbReference>
<proteinExistence type="predicted"/>
<organism evidence="2">
    <name type="scientific">metagenome</name>
    <dbReference type="NCBI Taxonomy" id="256318"/>
    <lineage>
        <taxon>unclassified sequences</taxon>
        <taxon>metagenomes</taxon>
    </lineage>
</organism>
<sequence length="59" mass="6634">MQETAQVLTYRVVWRPITRTWHASDARAESVRGKGGVRQSLSDFTVGLRPKPAAQPQQI</sequence>
<evidence type="ECO:0000313" key="2">
    <source>
        <dbReference type="EMBL" id="SUS05760.1"/>
    </source>
</evidence>
<feature type="region of interest" description="Disordered" evidence="1">
    <location>
        <begin position="24"/>
        <end position="59"/>
    </location>
</feature>
<gene>
    <name evidence="2" type="ORF">DF3PB_210013</name>
</gene>
<reference evidence="2" key="1">
    <citation type="submission" date="2018-07" db="EMBL/GenBank/DDBJ databases">
        <authorList>
            <person name="Quirk P.G."/>
            <person name="Krulwich T.A."/>
        </authorList>
    </citation>
    <scope>NUCLEOTIDE SEQUENCE</scope>
</reference>